<evidence type="ECO:0000313" key="12">
    <source>
        <dbReference type="EMBL" id="EHO40046.1"/>
    </source>
</evidence>
<feature type="transmembrane region" description="Helical" evidence="10">
    <location>
        <begin position="91"/>
        <end position="114"/>
    </location>
</feature>
<keyword evidence="5 10" id="KW-0812">Transmembrane</keyword>
<dbReference type="EMBL" id="CM001402">
    <property type="protein sequence ID" value="EHO40046.1"/>
    <property type="molecule type" value="Genomic_DNA"/>
</dbReference>
<evidence type="ECO:0000313" key="13">
    <source>
        <dbReference type="Proteomes" id="UP000004671"/>
    </source>
</evidence>
<dbReference type="CDD" id="cd13131">
    <property type="entry name" value="MATE_NorM_like"/>
    <property type="match status" value="1"/>
</dbReference>
<dbReference type="FunCoup" id="H1XQF9">
    <property type="interactions" value="202"/>
</dbReference>
<evidence type="ECO:0000256" key="6">
    <source>
        <dbReference type="ARBA" id="ARBA00022989"/>
    </source>
</evidence>
<evidence type="ECO:0000256" key="7">
    <source>
        <dbReference type="ARBA" id="ARBA00023065"/>
    </source>
</evidence>
<dbReference type="GO" id="GO:0006811">
    <property type="term" value="P:monoatomic ion transport"/>
    <property type="evidence" value="ECO:0007669"/>
    <property type="project" value="UniProtKB-KW"/>
</dbReference>
<feature type="transmembrane region" description="Helical" evidence="10">
    <location>
        <begin position="57"/>
        <end position="79"/>
    </location>
</feature>
<keyword evidence="6 10" id="KW-1133">Transmembrane helix</keyword>
<dbReference type="InterPro" id="IPR048279">
    <property type="entry name" value="MdtK-like"/>
</dbReference>
<sequence>MRQFYSNYSEHLKETLRLAYPVSIAHLGHVMLGVVDSMMVGHVGADHLAAASLVNGLAFLFLVFGLGLSLVITPLVAIARGQKNLIACGQILQNGLWFNTLFTMVLSGVIYFAAPLLTMLNQPPEVAKLAVPYAQIIGVSFIPFVIFQSQKQFLEGLGLTKPAMFVMLLANLVNVLGNWLLIFGHWGLPALHLTGAGISTLITRVAQALALLFFIALDRRFKSFEISLSFKKLSMARIKEIVRLGIPTGFQHFFEVGAFSFSAVMIGWLGSKQLAAHQIALSMASMSFMIALGITAAGTIRVGHFLGRNDPHNLKRAGLTTVILSVAVMSAFGLIFILLRYKLPTLFVKDEEVIRIAASLLVIAALFQISDGTQAAGIAILRGLTDVKIPMILSFIAYWIFGLPVGYVLGFVFKLHVNGIWLGLLSGLSFAGIVFLFRFYYYLKKLPISGKPAGA</sequence>
<name>H1XQF9_CALAY</name>
<evidence type="ECO:0000256" key="3">
    <source>
        <dbReference type="ARBA" id="ARBA00022449"/>
    </source>
</evidence>
<dbReference type="EMBL" id="CP018099">
    <property type="protein sequence ID" value="APF19956.1"/>
    <property type="molecule type" value="Genomic_DNA"/>
</dbReference>
<evidence type="ECO:0000256" key="8">
    <source>
        <dbReference type="ARBA" id="ARBA00023136"/>
    </source>
</evidence>
<evidence type="ECO:0000256" key="9">
    <source>
        <dbReference type="ARBA" id="ARBA00031636"/>
    </source>
</evidence>
<evidence type="ECO:0000313" key="14">
    <source>
        <dbReference type="Proteomes" id="UP000183868"/>
    </source>
</evidence>
<feature type="transmembrane region" description="Helical" evidence="10">
    <location>
        <begin position="168"/>
        <end position="188"/>
    </location>
</feature>
<evidence type="ECO:0000256" key="2">
    <source>
        <dbReference type="ARBA" id="ARBA00022448"/>
    </source>
</evidence>
<keyword evidence="7" id="KW-0406">Ion transport</keyword>
<dbReference type="PANTHER" id="PTHR43298:SF2">
    <property type="entry name" value="FMN_FAD EXPORTER YEEO-RELATED"/>
    <property type="match status" value="1"/>
</dbReference>
<dbReference type="RefSeq" id="WP_006926961.1">
    <property type="nucleotide sequence ID" value="NZ_CM001402.1"/>
</dbReference>
<dbReference type="STRING" id="880073.Cabys_3208"/>
<feature type="transmembrane region" description="Helical" evidence="10">
    <location>
        <begin position="318"/>
        <end position="341"/>
    </location>
</feature>
<dbReference type="GO" id="GO:0015297">
    <property type="term" value="F:antiporter activity"/>
    <property type="evidence" value="ECO:0007669"/>
    <property type="project" value="UniProtKB-KW"/>
</dbReference>
<dbReference type="Proteomes" id="UP000183868">
    <property type="component" value="Chromosome"/>
</dbReference>
<dbReference type="KEGG" id="caby:Cabys_3208"/>
<feature type="transmembrane region" description="Helical" evidence="10">
    <location>
        <begin position="353"/>
        <end position="370"/>
    </location>
</feature>
<reference evidence="12 13" key="1">
    <citation type="submission" date="2011-09" db="EMBL/GenBank/DDBJ databases">
        <title>The permanent draft genome of Caldithrix abyssi DSM 13497.</title>
        <authorList>
            <consortium name="US DOE Joint Genome Institute (JGI-PGF)"/>
            <person name="Lucas S."/>
            <person name="Han J."/>
            <person name="Lapidus A."/>
            <person name="Bruce D."/>
            <person name="Goodwin L."/>
            <person name="Pitluck S."/>
            <person name="Peters L."/>
            <person name="Kyrpides N."/>
            <person name="Mavromatis K."/>
            <person name="Ivanova N."/>
            <person name="Mikhailova N."/>
            <person name="Chertkov O."/>
            <person name="Detter J.C."/>
            <person name="Tapia R."/>
            <person name="Han C."/>
            <person name="Land M."/>
            <person name="Hauser L."/>
            <person name="Markowitz V."/>
            <person name="Cheng J.-F."/>
            <person name="Hugenholtz P."/>
            <person name="Woyke T."/>
            <person name="Wu D."/>
            <person name="Spring S."/>
            <person name="Brambilla E."/>
            <person name="Klenk H.-P."/>
            <person name="Eisen J.A."/>
        </authorList>
    </citation>
    <scope>NUCLEOTIDE SEQUENCE [LARGE SCALE GENOMIC DNA]</scope>
    <source>
        <strain evidence="12 13">DSM 13497</strain>
    </source>
</reference>
<gene>
    <name evidence="11" type="ORF">Cabys_3208</name>
    <name evidence="12" type="ORF">Calab_0401</name>
</gene>
<dbReference type="PIRSF" id="PIRSF006603">
    <property type="entry name" value="DinF"/>
    <property type="match status" value="1"/>
</dbReference>
<feature type="transmembrane region" description="Helical" evidence="10">
    <location>
        <begin position="126"/>
        <end position="147"/>
    </location>
</feature>
<feature type="transmembrane region" description="Helical" evidence="10">
    <location>
        <begin position="194"/>
        <end position="217"/>
    </location>
</feature>
<dbReference type="InParanoid" id="H1XQF9"/>
<dbReference type="Proteomes" id="UP000004671">
    <property type="component" value="Chromosome"/>
</dbReference>
<dbReference type="PANTHER" id="PTHR43298">
    <property type="entry name" value="MULTIDRUG RESISTANCE PROTEIN NORM-RELATED"/>
    <property type="match status" value="1"/>
</dbReference>
<dbReference type="eggNOG" id="COG0534">
    <property type="taxonomic scope" value="Bacteria"/>
</dbReference>
<dbReference type="HOGENOM" id="CLU_012893_6_0_0"/>
<evidence type="ECO:0000256" key="1">
    <source>
        <dbReference type="ARBA" id="ARBA00004651"/>
    </source>
</evidence>
<comment type="subcellular location">
    <subcellularLocation>
        <location evidence="1">Cell membrane</location>
        <topology evidence="1">Multi-pass membrane protein</topology>
    </subcellularLocation>
</comment>
<feature type="transmembrane region" description="Helical" evidence="10">
    <location>
        <begin position="20"/>
        <end position="45"/>
    </location>
</feature>
<keyword evidence="8 10" id="KW-0472">Membrane</keyword>
<reference evidence="11 14" key="2">
    <citation type="submission" date="2016-11" db="EMBL/GenBank/DDBJ databases">
        <title>Genomic analysis of Caldithrix abyssi and proposal of a novel bacterial phylum Caldithrichaeota.</title>
        <authorList>
            <person name="Kublanov I."/>
            <person name="Sigalova O."/>
            <person name="Gavrilov S."/>
            <person name="Lebedinsky A."/>
            <person name="Ivanova N."/>
            <person name="Daum C."/>
            <person name="Reddy T."/>
            <person name="Klenk H.P."/>
            <person name="Goker M."/>
            <person name="Reva O."/>
            <person name="Miroshnichenko M."/>
            <person name="Kyprides N."/>
            <person name="Woyke T."/>
            <person name="Gelfand M."/>
        </authorList>
    </citation>
    <scope>NUCLEOTIDE SEQUENCE [LARGE SCALE GENOMIC DNA]</scope>
    <source>
        <strain evidence="11 14">LF13</strain>
    </source>
</reference>
<dbReference type="GO" id="GO:0005886">
    <property type="term" value="C:plasma membrane"/>
    <property type="evidence" value="ECO:0007669"/>
    <property type="project" value="UniProtKB-SubCell"/>
</dbReference>
<dbReference type="PaxDb" id="880073-Calab_0401"/>
<keyword evidence="13" id="KW-1185">Reference proteome</keyword>
<proteinExistence type="predicted"/>
<accession>H1XQF9</accession>
<evidence type="ECO:0000256" key="10">
    <source>
        <dbReference type="SAM" id="Phobius"/>
    </source>
</evidence>
<dbReference type="GO" id="GO:0042910">
    <property type="term" value="F:xenobiotic transmembrane transporter activity"/>
    <property type="evidence" value="ECO:0007669"/>
    <property type="project" value="InterPro"/>
</dbReference>
<keyword evidence="3" id="KW-0050">Antiport</keyword>
<dbReference type="Pfam" id="PF01554">
    <property type="entry name" value="MatE"/>
    <property type="match status" value="2"/>
</dbReference>
<dbReference type="OrthoDB" id="9780160at2"/>
<dbReference type="AlphaFoldDB" id="H1XQF9"/>
<organism evidence="12 13">
    <name type="scientific">Caldithrix abyssi DSM 13497</name>
    <dbReference type="NCBI Taxonomy" id="880073"/>
    <lineage>
        <taxon>Bacteria</taxon>
        <taxon>Pseudomonadati</taxon>
        <taxon>Calditrichota</taxon>
        <taxon>Calditrichia</taxon>
        <taxon>Calditrichales</taxon>
        <taxon>Calditrichaceae</taxon>
        <taxon>Caldithrix</taxon>
    </lineage>
</organism>
<feature type="transmembrane region" description="Helical" evidence="10">
    <location>
        <begin position="275"/>
        <end position="297"/>
    </location>
</feature>
<dbReference type="InterPro" id="IPR002528">
    <property type="entry name" value="MATE_fam"/>
</dbReference>
<evidence type="ECO:0000313" key="11">
    <source>
        <dbReference type="EMBL" id="APF19956.1"/>
    </source>
</evidence>
<feature type="transmembrane region" description="Helical" evidence="10">
    <location>
        <begin position="419"/>
        <end position="441"/>
    </location>
</feature>
<dbReference type="NCBIfam" id="TIGR00797">
    <property type="entry name" value="matE"/>
    <property type="match status" value="1"/>
</dbReference>
<evidence type="ECO:0000256" key="5">
    <source>
        <dbReference type="ARBA" id="ARBA00022692"/>
    </source>
</evidence>
<evidence type="ECO:0000256" key="4">
    <source>
        <dbReference type="ARBA" id="ARBA00022475"/>
    </source>
</evidence>
<keyword evidence="4" id="KW-1003">Cell membrane</keyword>
<feature type="transmembrane region" description="Helical" evidence="10">
    <location>
        <begin position="391"/>
        <end position="413"/>
    </location>
</feature>
<protein>
    <recommendedName>
        <fullName evidence="9">Multidrug-efflux transporter</fullName>
    </recommendedName>
</protein>
<keyword evidence="2" id="KW-0813">Transport</keyword>
<dbReference type="InterPro" id="IPR050222">
    <property type="entry name" value="MATE_MdtK"/>
</dbReference>